<reference evidence="3 4" key="1">
    <citation type="submission" date="2022-01" db="EMBL/GenBank/DDBJ databases">
        <title>Collection of gut derived symbiotic bacterial strains cultured from healthy donors.</title>
        <authorList>
            <person name="Lin H."/>
            <person name="Kohout C."/>
            <person name="Waligurski E."/>
            <person name="Pamer E.G."/>
        </authorList>
    </citation>
    <scope>NUCLEOTIDE SEQUENCE [LARGE SCALE GENOMIC DNA]</scope>
    <source>
        <strain evidence="3 4">DFI.7.58</strain>
    </source>
</reference>
<keyword evidence="2" id="KW-0446">Lipid-binding</keyword>
<dbReference type="InterPro" id="IPR003797">
    <property type="entry name" value="DegV"/>
</dbReference>
<sequence>MNKDKVAVLTDSGGDIPKALLERYGIYQIPLRILYRDREYLDGVNISANTVYAMLPVEIPKTSLPDGAMIQSVFDRIKADGYEKVLVVCISSGLSGTCNVMKILGDAYEGLECFVLDTKNISIGSGFFALRAAQYLEQGMGWEELLQKMPAELPNSRVFFCVKTLEYLQKGGRIGLVAAAFGTALNLKPVISCNADGIYYTVGKALGRMQSIHKIETLAQQTAGDDEVELAIMHGGAPDEAELIRAELRKRIPKGKITVMGQISPALGVHTGPGLLGIGVFKKS</sequence>
<comment type="function">
    <text evidence="1">May bind long-chain fatty acids, such as palmitate, and may play a role in lipid transport or fatty acid metabolism.</text>
</comment>
<evidence type="ECO:0000313" key="3">
    <source>
        <dbReference type="EMBL" id="MCG4609888.1"/>
    </source>
</evidence>
<evidence type="ECO:0000256" key="2">
    <source>
        <dbReference type="ARBA" id="ARBA00023121"/>
    </source>
</evidence>
<gene>
    <name evidence="3" type="ORF">L0P57_02900</name>
</gene>
<proteinExistence type="predicted"/>
<dbReference type="NCBIfam" id="TIGR00762">
    <property type="entry name" value="DegV"/>
    <property type="match status" value="1"/>
</dbReference>
<dbReference type="PANTHER" id="PTHR33434">
    <property type="entry name" value="DEGV DOMAIN-CONTAINING PROTEIN DR_1986-RELATED"/>
    <property type="match status" value="1"/>
</dbReference>
<protein>
    <submittedName>
        <fullName evidence="3">DegV family protein</fullName>
    </submittedName>
</protein>
<dbReference type="PANTHER" id="PTHR33434:SF3">
    <property type="entry name" value="DEGV DOMAIN-CONTAINING PROTEIN YITS"/>
    <property type="match status" value="1"/>
</dbReference>
<dbReference type="InterPro" id="IPR043168">
    <property type="entry name" value="DegV_C"/>
</dbReference>
<dbReference type="PROSITE" id="PS51482">
    <property type="entry name" value="DEGV"/>
    <property type="match status" value="1"/>
</dbReference>
<dbReference type="InterPro" id="IPR050270">
    <property type="entry name" value="DegV_domain_contain"/>
</dbReference>
<evidence type="ECO:0000313" key="4">
    <source>
        <dbReference type="Proteomes" id="UP001298681"/>
    </source>
</evidence>
<dbReference type="Proteomes" id="UP001298681">
    <property type="component" value="Unassembled WGS sequence"/>
</dbReference>
<accession>A0ABS9MHB7</accession>
<comment type="caution">
    <text evidence="3">The sequence shown here is derived from an EMBL/GenBank/DDBJ whole genome shotgun (WGS) entry which is preliminary data.</text>
</comment>
<dbReference type="RefSeq" id="WP_191441579.1">
    <property type="nucleotide sequence ID" value="NZ_JAKNHQ010000003.1"/>
</dbReference>
<dbReference type="SUPFAM" id="SSF82549">
    <property type="entry name" value="DAK1/DegV-like"/>
    <property type="match status" value="1"/>
</dbReference>
<dbReference type="Pfam" id="PF02645">
    <property type="entry name" value="DegV"/>
    <property type="match status" value="1"/>
</dbReference>
<dbReference type="EMBL" id="JAKNHQ010000003">
    <property type="protein sequence ID" value="MCG4609888.1"/>
    <property type="molecule type" value="Genomic_DNA"/>
</dbReference>
<keyword evidence="4" id="KW-1185">Reference proteome</keyword>
<organism evidence="3 4">
    <name type="scientific">Anaeromassilibacillus senegalensis</name>
    <dbReference type="NCBI Taxonomy" id="1673717"/>
    <lineage>
        <taxon>Bacteria</taxon>
        <taxon>Bacillati</taxon>
        <taxon>Bacillota</taxon>
        <taxon>Clostridia</taxon>
        <taxon>Eubacteriales</taxon>
        <taxon>Acutalibacteraceae</taxon>
        <taxon>Anaeromassilibacillus</taxon>
    </lineage>
</organism>
<name>A0ABS9MHB7_9FIRM</name>
<dbReference type="Gene3D" id="3.30.1180.10">
    <property type="match status" value="1"/>
</dbReference>
<dbReference type="Gene3D" id="3.40.50.10170">
    <property type="match status" value="1"/>
</dbReference>
<evidence type="ECO:0000256" key="1">
    <source>
        <dbReference type="ARBA" id="ARBA00003238"/>
    </source>
</evidence>